<reference evidence="1 2" key="1">
    <citation type="submission" date="2023-09" db="EMBL/GenBank/DDBJ databases">
        <authorList>
            <person name="Rey-Velasco X."/>
        </authorList>
    </citation>
    <scope>NUCLEOTIDE SEQUENCE [LARGE SCALE GENOMIC DNA]</scope>
    <source>
        <strain evidence="1 2">W335</strain>
    </source>
</reference>
<accession>A0ABU3C427</accession>
<keyword evidence="2" id="KW-1185">Reference proteome</keyword>
<dbReference type="EMBL" id="JAVRIB010000025">
    <property type="protein sequence ID" value="MDT0636305.1"/>
    <property type="molecule type" value="Genomic_DNA"/>
</dbReference>
<proteinExistence type="predicted"/>
<evidence type="ECO:0000313" key="2">
    <source>
        <dbReference type="Proteomes" id="UP001251857"/>
    </source>
</evidence>
<dbReference type="Pfam" id="PF08849">
    <property type="entry name" value="BrxA"/>
    <property type="match status" value="1"/>
</dbReference>
<dbReference type="InterPro" id="IPR023137">
    <property type="entry name" value="BrxA_sf"/>
</dbReference>
<dbReference type="Gene3D" id="1.10.3540.10">
    <property type="entry name" value="uncharacterized protein from magnetospirillum magneticum domain"/>
    <property type="match status" value="1"/>
</dbReference>
<organism evidence="1 2">
    <name type="scientific">Spectribacter hydrogenoxidans</name>
    <dbReference type="NCBI Taxonomy" id="3075608"/>
    <lineage>
        <taxon>Bacteria</taxon>
        <taxon>Pseudomonadati</taxon>
        <taxon>Pseudomonadota</taxon>
        <taxon>Gammaproteobacteria</taxon>
        <taxon>Salinisphaerales</taxon>
        <taxon>Salinisphaeraceae</taxon>
        <taxon>Spectribacter</taxon>
    </lineage>
</organism>
<comment type="caution">
    <text evidence="1">The sequence shown here is derived from an EMBL/GenBank/DDBJ whole genome shotgun (WGS) entry which is preliminary data.</text>
</comment>
<name>A0ABU3C427_9GAMM</name>
<evidence type="ECO:0000313" key="1">
    <source>
        <dbReference type="EMBL" id="MDT0636305.1"/>
    </source>
</evidence>
<gene>
    <name evidence="1" type="ORF">RM532_15235</name>
</gene>
<protein>
    <submittedName>
        <fullName evidence="1">DUF1819 family protein</fullName>
    </submittedName>
</protein>
<dbReference type="RefSeq" id="WP_311654199.1">
    <property type="nucleotide sequence ID" value="NZ_JAVRIB010000025.1"/>
</dbReference>
<dbReference type="Proteomes" id="UP001251857">
    <property type="component" value="Unassembled WGS sequence"/>
</dbReference>
<sequence length="201" mass="22543">MTGSLCVLEANFTKASLIVAESRIVAGLLLDGVDADAWKQKIESENILQARTKNTAKSYAAIARYRLESCDSTLWEIVRDADVAVSTQAVMVATLKFSPLLALFMRTALADEYRRMSQKLENHVWVSFFSDQALNHPNLAAVSAGTQSKLRQNAYRILTEAGYLGRQRSHLLQHVRVFPEIRRYLVGRHESEVLAAMECAR</sequence>
<dbReference type="InterPro" id="IPR014948">
    <property type="entry name" value="BrxA"/>
</dbReference>